<dbReference type="EMBL" id="JANJYI010000003">
    <property type="protein sequence ID" value="KAK2655853.1"/>
    <property type="molecule type" value="Genomic_DNA"/>
</dbReference>
<evidence type="ECO:0000313" key="3">
    <source>
        <dbReference type="Proteomes" id="UP001280121"/>
    </source>
</evidence>
<evidence type="ECO:0000313" key="2">
    <source>
        <dbReference type="EMBL" id="KAK2655853.1"/>
    </source>
</evidence>
<organism evidence="2 3">
    <name type="scientific">Dipteronia dyeriana</name>
    <dbReference type="NCBI Taxonomy" id="168575"/>
    <lineage>
        <taxon>Eukaryota</taxon>
        <taxon>Viridiplantae</taxon>
        <taxon>Streptophyta</taxon>
        <taxon>Embryophyta</taxon>
        <taxon>Tracheophyta</taxon>
        <taxon>Spermatophyta</taxon>
        <taxon>Magnoliopsida</taxon>
        <taxon>eudicotyledons</taxon>
        <taxon>Gunneridae</taxon>
        <taxon>Pentapetalae</taxon>
        <taxon>rosids</taxon>
        <taxon>malvids</taxon>
        <taxon>Sapindales</taxon>
        <taxon>Sapindaceae</taxon>
        <taxon>Hippocastanoideae</taxon>
        <taxon>Acereae</taxon>
        <taxon>Dipteronia</taxon>
    </lineage>
</organism>
<name>A0AAD9XBB8_9ROSI</name>
<feature type="compositionally biased region" description="Basic and acidic residues" evidence="1">
    <location>
        <begin position="71"/>
        <end position="83"/>
    </location>
</feature>
<dbReference type="AlphaFoldDB" id="A0AAD9XBB8"/>
<protein>
    <submittedName>
        <fullName evidence="2">Uncharacterized protein</fullName>
    </submittedName>
</protein>
<proteinExistence type="predicted"/>
<evidence type="ECO:0000256" key="1">
    <source>
        <dbReference type="SAM" id="MobiDB-lite"/>
    </source>
</evidence>
<comment type="caution">
    <text evidence="2">The sequence shown here is derived from an EMBL/GenBank/DDBJ whole genome shotgun (WGS) entry which is preliminary data.</text>
</comment>
<sequence length="118" mass="13321">MATISHSCGNDQVKDRVAAFVHQSLSKSAYILTYRGMIHLIPDQKIWLEIEVKKILPPPFQTQPSRPKLQRNREPNEKSRGGKSENVVCKFCGMVEHNKRTCKITNSIVEASTSQSPT</sequence>
<gene>
    <name evidence="2" type="ORF">Ddye_008905</name>
</gene>
<dbReference type="Proteomes" id="UP001280121">
    <property type="component" value="Unassembled WGS sequence"/>
</dbReference>
<feature type="region of interest" description="Disordered" evidence="1">
    <location>
        <begin position="58"/>
        <end position="84"/>
    </location>
</feature>
<keyword evidence="3" id="KW-1185">Reference proteome</keyword>
<reference evidence="2" key="1">
    <citation type="journal article" date="2023" name="Plant J.">
        <title>Genome sequences and population genomics provide insights into the demographic history, inbreeding, and mutation load of two 'living fossil' tree species of Dipteronia.</title>
        <authorList>
            <person name="Feng Y."/>
            <person name="Comes H.P."/>
            <person name="Chen J."/>
            <person name="Zhu S."/>
            <person name="Lu R."/>
            <person name="Zhang X."/>
            <person name="Li P."/>
            <person name="Qiu J."/>
            <person name="Olsen K.M."/>
            <person name="Qiu Y."/>
        </authorList>
    </citation>
    <scope>NUCLEOTIDE SEQUENCE</scope>
    <source>
        <strain evidence="2">KIB01</strain>
    </source>
</reference>
<accession>A0AAD9XBB8</accession>